<keyword evidence="1" id="KW-1185">Reference proteome</keyword>
<name>A0A915HNT6_ROMCU</name>
<sequence>MIQSQLFWVILGKLVKNNSELIDLFFQIFAKEHLGPNYGLIIKTDSHNPSKSATYRIFSLKLIC</sequence>
<evidence type="ECO:0000313" key="2">
    <source>
        <dbReference type="WBParaSite" id="nRc.2.0.1.t03017-RA"/>
    </source>
</evidence>
<proteinExistence type="predicted"/>
<reference evidence="2" key="1">
    <citation type="submission" date="2022-11" db="UniProtKB">
        <authorList>
            <consortium name="WormBaseParasite"/>
        </authorList>
    </citation>
    <scope>IDENTIFICATION</scope>
</reference>
<organism evidence="1 2">
    <name type="scientific">Romanomermis culicivorax</name>
    <name type="common">Nematode worm</name>
    <dbReference type="NCBI Taxonomy" id="13658"/>
    <lineage>
        <taxon>Eukaryota</taxon>
        <taxon>Metazoa</taxon>
        <taxon>Ecdysozoa</taxon>
        <taxon>Nematoda</taxon>
        <taxon>Enoplea</taxon>
        <taxon>Dorylaimia</taxon>
        <taxon>Mermithida</taxon>
        <taxon>Mermithoidea</taxon>
        <taxon>Mermithidae</taxon>
        <taxon>Romanomermis</taxon>
    </lineage>
</organism>
<dbReference type="WBParaSite" id="nRc.2.0.1.t03017-RA">
    <property type="protein sequence ID" value="nRc.2.0.1.t03017-RA"/>
    <property type="gene ID" value="nRc.2.0.1.g03017"/>
</dbReference>
<protein>
    <submittedName>
        <fullName evidence="2">Uncharacterized protein</fullName>
    </submittedName>
</protein>
<evidence type="ECO:0000313" key="1">
    <source>
        <dbReference type="Proteomes" id="UP000887565"/>
    </source>
</evidence>
<dbReference type="Proteomes" id="UP000887565">
    <property type="component" value="Unplaced"/>
</dbReference>
<accession>A0A915HNT6</accession>
<dbReference type="AlphaFoldDB" id="A0A915HNT6"/>